<dbReference type="EMBL" id="CP013189">
    <property type="protein sequence ID" value="ALO45984.1"/>
    <property type="molecule type" value="Genomic_DNA"/>
</dbReference>
<protein>
    <submittedName>
        <fullName evidence="5">Glutamate synthase</fullName>
    </submittedName>
</protein>
<feature type="transmembrane region" description="Helical" evidence="3">
    <location>
        <begin position="7"/>
        <end position="29"/>
    </location>
</feature>
<feature type="transmembrane region" description="Helical" evidence="3">
    <location>
        <begin position="41"/>
        <end position="62"/>
    </location>
</feature>
<evidence type="ECO:0000313" key="6">
    <source>
        <dbReference type="Proteomes" id="UP000065641"/>
    </source>
</evidence>
<keyword evidence="3" id="KW-0812">Transmembrane</keyword>
<reference evidence="5 6" key="1">
    <citation type="submission" date="2015-11" db="EMBL/GenBank/DDBJ databases">
        <authorList>
            <person name="Zhang Y."/>
            <person name="Guo Z."/>
        </authorList>
    </citation>
    <scope>NUCLEOTIDE SEQUENCE [LARGE SCALE GENOMIC DNA]</scope>
    <source>
        <strain evidence="5 6">KCTC 32221</strain>
    </source>
</reference>
<evidence type="ECO:0000256" key="3">
    <source>
        <dbReference type="SAM" id="Phobius"/>
    </source>
</evidence>
<dbReference type="InterPro" id="IPR002932">
    <property type="entry name" value="Glu_synthdom"/>
</dbReference>
<name>A0A0S2KCD0_9GAMM</name>
<evidence type="ECO:0000256" key="2">
    <source>
        <dbReference type="PIRNR" id="PIRNR006429"/>
    </source>
</evidence>
<dbReference type="PATRIC" id="fig|1249552.3.peg.1331"/>
<evidence type="ECO:0000256" key="1">
    <source>
        <dbReference type="ARBA" id="ARBA00009716"/>
    </source>
</evidence>
<dbReference type="CDD" id="cd02808">
    <property type="entry name" value="GltS_FMN"/>
    <property type="match status" value="1"/>
</dbReference>
<evidence type="ECO:0000259" key="4">
    <source>
        <dbReference type="Pfam" id="PF01645"/>
    </source>
</evidence>
<dbReference type="AlphaFoldDB" id="A0A0S2KCD0"/>
<feature type="domain" description="Glutamate synthase" evidence="4">
    <location>
        <begin position="167"/>
        <end position="484"/>
    </location>
</feature>
<dbReference type="SUPFAM" id="SSF51395">
    <property type="entry name" value="FMN-linked oxidoreductases"/>
    <property type="match status" value="1"/>
</dbReference>
<keyword evidence="3" id="KW-0472">Membrane</keyword>
<dbReference type="Pfam" id="PF01645">
    <property type="entry name" value="Glu_synthase"/>
    <property type="match status" value="1"/>
</dbReference>
<gene>
    <name evidence="5" type="ORF">PS2015_1327</name>
</gene>
<dbReference type="Proteomes" id="UP000065641">
    <property type="component" value="Chromosome"/>
</dbReference>
<accession>A0A0S2KCD0</accession>
<organism evidence="5 6">
    <name type="scientific">Pseudohongiella spirulinae</name>
    <dbReference type="NCBI Taxonomy" id="1249552"/>
    <lineage>
        <taxon>Bacteria</taxon>
        <taxon>Pseudomonadati</taxon>
        <taxon>Pseudomonadota</taxon>
        <taxon>Gammaproteobacteria</taxon>
        <taxon>Pseudomonadales</taxon>
        <taxon>Pseudohongiellaceae</taxon>
        <taxon>Pseudohongiella</taxon>
    </lineage>
</organism>
<dbReference type="GO" id="GO:0015930">
    <property type="term" value="F:glutamate synthase activity"/>
    <property type="evidence" value="ECO:0007669"/>
    <property type="project" value="InterPro"/>
</dbReference>
<dbReference type="PIRSF" id="PIRSF006429">
    <property type="entry name" value="GOGAT_lg_2"/>
    <property type="match status" value="1"/>
</dbReference>
<dbReference type="KEGG" id="pspi:PS2015_1327"/>
<dbReference type="InterPro" id="IPR013785">
    <property type="entry name" value="Aldolase_TIM"/>
</dbReference>
<keyword evidence="3" id="KW-1133">Transmembrane helix</keyword>
<dbReference type="InterPro" id="IPR024188">
    <property type="entry name" value="GltB"/>
</dbReference>
<dbReference type="PANTHER" id="PTHR43819:SF1">
    <property type="entry name" value="ARCHAEAL-TYPE GLUTAMATE SYNTHASE [NADPH]"/>
    <property type="match status" value="1"/>
</dbReference>
<dbReference type="PANTHER" id="PTHR43819">
    <property type="entry name" value="ARCHAEAL-TYPE GLUTAMATE SYNTHASE [NADPH]"/>
    <property type="match status" value="1"/>
</dbReference>
<dbReference type="GO" id="GO:0006537">
    <property type="term" value="P:glutamate biosynthetic process"/>
    <property type="evidence" value="ECO:0007669"/>
    <property type="project" value="InterPro"/>
</dbReference>
<dbReference type="Gene3D" id="3.20.20.70">
    <property type="entry name" value="Aldolase class I"/>
    <property type="match status" value="1"/>
</dbReference>
<sequence>MTPAVRFYWMFVAVMLPLTFLLLLNATQWSVAPGHLIEHPWLLVFFLLVVVFTATGLSDLFYADSNLRKNYPVFANIRFLFEHFRPEIRQYFIADNLEERPFSRETRDLIYRRAKQLDDTLPFGTERDITETGYLSLFQSLNAKHIDPESVRVSVGGAACRQPYSASLLNISGMSFGALSNNAISALNQAAAAGNFYHNTGEGGISPYHLQYGGDLVWQIGTGYFGCRDINGRFNPEAFRRQALAPVVKMIEIKLSQGAKPSHGGVLPGAKVTEEIARIRLVEVGKTVNSPANHPEFDSPLGLMRFVERLRELSDGKPVGFKLCIGKKSEFMGIVKAMLSTGILPDFITVDGAEGGTGAAPVEFSNRLGMPGLEATYFVSNVLKGAGLRDKVKIITAAKNASGFDMLSKIALGADIVNSARAMMLALGCIQSKSCNTNKCPTGVATQDKARAKALNVDLRARRVEHYQQGTVKAFLELCGALGYDSPAQLGPKDLYQRTESGLRNFDQVYVPLKPGQLLMDDVPDFYREDWQRATDQAFV</sequence>
<keyword evidence="6" id="KW-1185">Reference proteome</keyword>
<dbReference type="STRING" id="1249552.PS2015_1327"/>
<dbReference type="RefSeq" id="WP_058021471.1">
    <property type="nucleotide sequence ID" value="NZ_CP013189.1"/>
</dbReference>
<proteinExistence type="inferred from homology"/>
<comment type="similarity">
    <text evidence="1 2">Belongs to the glutamate synthase family.</text>
</comment>
<evidence type="ECO:0000313" key="5">
    <source>
        <dbReference type="EMBL" id="ALO45984.1"/>
    </source>
</evidence>